<dbReference type="InterPro" id="IPR005955">
    <property type="entry name" value="GST_Zeta"/>
</dbReference>
<feature type="domain" description="GST C-terminal" evidence="3">
    <location>
        <begin position="90"/>
        <end position="216"/>
    </location>
</feature>
<dbReference type="SFLD" id="SFLDS00019">
    <property type="entry name" value="Glutathione_Transferase_(cytos"/>
    <property type="match status" value="1"/>
</dbReference>
<dbReference type="InterPro" id="IPR004046">
    <property type="entry name" value="GST_C"/>
</dbReference>
<evidence type="ECO:0000256" key="1">
    <source>
        <dbReference type="ARBA" id="ARBA00010007"/>
    </source>
</evidence>
<keyword evidence="4" id="KW-0413">Isomerase</keyword>
<dbReference type="EMBL" id="CP022741">
    <property type="protein sequence ID" value="ASU22276.1"/>
    <property type="molecule type" value="Genomic_DNA"/>
</dbReference>
<keyword evidence="5" id="KW-1185">Reference proteome</keyword>
<dbReference type="InterPro" id="IPR004045">
    <property type="entry name" value="Glutathione_S-Trfase_N"/>
</dbReference>
<sequence length="216" mass="24328">MSGLKLYGYWRSSAAYRVRIALHLKALDYQSIAIHLVKEGGVQHSAEFSALNPSELIPVLEDNGHCITQSLTIIEYLDDQYPQVRLVPLSGKEKYQVKALAQDIAIDIHPLNNLRVLQYLTRELDVDESQKGDWYRHWIAIGFHALEKKLATVSGEYCVGDQLSLVDVCLVPQVYNAERFNLDMAQFPIIKLITAELRAHPAFIAAAPENQPDAES</sequence>
<dbReference type="SUPFAM" id="SSF47616">
    <property type="entry name" value="GST C-terminal domain-like"/>
    <property type="match status" value="1"/>
</dbReference>
<reference evidence="4 5" key="1">
    <citation type="submission" date="2017-08" db="EMBL/GenBank/DDBJ databases">
        <title>The Vibrio qinghaiensis sp.-Q67 is a luminous bacteria isolated firstly from Qinghai lake, Qinghai province, China, which has been proved to be very sensitive to detect environmental and food pollutants. Therefore, complete genome analysis of V. qinghaiensis sp.-Q67 highlights the potential application of this strain on detection of hazards in the contaminated environments.</title>
        <authorList>
            <person name="Gong L."/>
        </authorList>
    </citation>
    <scope>NUCLEOTIDE SEQUENCE [LARGE SCALE GENOMIC DNA]</scope>
    <source>
        <strain evidence="4 5">Q67</strain>
    </source>
</reference>
<evidence type="ECO:0000313" key="4">
    <source>
        <dbReference type="EMBL" id="ASU22276.1"/>
    </source>
</evidence>
<dbReference type="CDD" id="cd03191">
    <property type="entry name" value="GST_C_Zeta"/>
    <property type="match status" value="1"/>
</dbReference>
<dbReference type="InterPro" id="IPR034330">
    <property type="entry name" value="GST_Zeta_C"/>
</dbReference>
<dbReference type="InterPro" id="IPR040079">
    <property type="entry name" value="Glutathione_S-Trfase"/>
</dbReference>
<dbReference type="GO" id="GO:0004364">
    <property type="term" value="F:glutathione transferase activity"/>
    <property type="evidence" value="ECO:0007669"/>
    <property type="project" value="TreeGrafter"/>
</dbReference>
<proteinExistence type="inferred from homology"/>
<dbReference type="CDD" id="cd03042">
    <property type="entry name" value="GST_N_Zeta"/>
    <property type="match status" value="1"/>
</dbReference>
<dbReference type="Proteomes" id="UP000215148">
    <property type="component" value="Chromosome 1"/>
</dbReference>
<comment type="similarity">
    <text evidence="1">Belongs to the GST superfamily. Zeta family.</text>
</comment>
<evidence type="ECO:0000313" key="5">
    <source>
        <dbReference type="Proteomes" id="UP000215148"/>
    </source>
</evidence>
<dbReference type="GO" id="GO:0016034">
    <property type="term" value="F:maleylacetoacetate isomerase activity"/>
    <property type="evidence" value="ECO:0007669"/>
    <property type="project" value="TreeGrafter"/>
</dbReference>
<dbReference type="GO" id="GO:0006559">
    <property type="term" value="P:L-phenylalanine catabolic process"/>
    <property type="evidence" value="ECO:0007669"/>
    <property type="project" value="TreeGrafter"/>
</dbReference>
<dbReference type="InterPro" id="IPR036249">
    <property type="entry name" value="Thioredoxin-like_sf"/>
</dbReference>
<dbReference type="GO" id="GO:0006749">
    <property type="term" value="P:glutathione metabolic process"/>
    <property type="evidence" value="ECO:0007669"/>
    <property type="project" value="TreeGrafter"/>
</dbReference>
<dbReference type="FunFam" id="1.20.1050.10:FF:000017">
    <property type="entry name" value="Maleylacetoacetate isomerase"/>
    <property type="match status" value="1"/>
</dbReference>
<dbReference type="Gene3D" id="3.40.30.10">
    <property type="entry name" value="Glutaredoxin"/>
    <property type="match status" value="1"/>
</dbReference>
<gene>
    <name evidence="4" type="primary">maiA</name>
    <name evidence="4" type="ORF">CCZ37_06605</name>
</gene>
<accession>A0A223MXI4</accession>
<dbReference type="GO" id="GO:0005737">
    <property type="term" value="C:cytoplasm"/>
    <property type="evidence" value="ECO:0007669"/>
    <property type="project" value="InterPro"/>
</dbReference>
<protein>
    <submittedName>
        <fullName evidence="4">Maleylacetoacetate isomerase</fullName>
    </submittedName>
</protein>
<organism evidence="4 5">
    <name type="scientific">Vibrio qinghaiensis</name>
    <dbReference type="NCBI Taxonomy" id="2025808"/>
    <lineage>
        <taxon>Bacteria</taxon>
        <taxon>Pseudomonadati</taxon>
        <taxon>Pseudomonadota</taxon>
        <taxon>Gammaproteobacteria</taxon>
        <taxon>Vibrionales</taxon>
        <taxon>Vibrionaceae</taxon>
        <taxon>Vibrio</taxon>
    </lineage>
</organism>
<evidence type="ECO:0000259" key="2">
    <source>
        <dbReference type="PROSITE" id="PS50404"/>
    </source>
</evidence>
<dbReference type="SUPFAM" id="SSF52833">
    <property type="entry name" value="Thioredoxin-like"/>
    <property type="match status" value="1"/>
</dbReference>
<dbReference type="Pfam" id="PF00043">
    <property type="entry name" value="GST_C"/>
    <property type="match status" value="1"/>
</dbReference>
<name>A0A223MXI4_9VIBR</name>
<feature type="domain" description="GST N-terminal" evidence="2">
    <location>
        <begin position="2"/>
        <end position="85"/>
    </location>
</feature>
<dbReference type="InterPro" id="IPR036282">
    <property type="entry name" value="Glutathione-S-Trfase_C_sf"/>
</dbReference>
<dbReference type="RefSeq" id="WP_094500081.1">
    <property type="nucleotide sequence ID" value="NZ_CAWNHI010000001.1"/>
</dbReference>
<dbReference type="SFLD" id="SFLDG00358">
    <property type="entry name" value="Main_(cytGST)"/>
    <property type="match status" value="1"/>
</dbReference>
<dbReference type="NCBIfam" id="TIGR01262">
    <property type="entry name" value="maiA"/>
    <property type="match status" value="1"/>
</dbReference>
<dbReference type="AlphaFoldDB" id="A0A223MXI4"/>
<dbReference type="Gene3D" id="1.20.1050.10">
    <property type="match status" value="1"/>
</dbReference>
<dbReference type="PANTHER" id="PTHR42673:SF21">
    <property type="entry name" value="GLUTATHIONE S-TRANSFERASE YFCF"/>
    <property type="match status" value="1"/>
</dbReference>
<dbReference type="Pfam" id="PF13417">
    <property type="entry name" value="GST_N_3"/>
    <property type="match status" value="1"/>
</dbReference>
<dbReference type="PROSITE" id="PS50405">
    <property type="entry name" value="GST_CTER"/>
    <property type="match status" value="1"/>
</dbReference>
<dbReference type="KEGG" id="vqi:CCZ37_06605"/>
<dbReference type="InterPro" id="IPR010987">
    <property type="entry name" value="Glutathione-S-Trfase_C-like"/>
</dbReference>
<dbReference type="PANTHER" id="PTHR42673">
    <property type="entry name" value="MALEYLACETOACETATE ISOMERASE"/>
    <property type="match status" value="1"/>
</dbReference>
<dbReference type="InterPro" id="IPR034333">
    <property type="entry name" value="GST_Zeta_N"/>
</dbReference>
<dbReference type="PROSITE" id="PS50404">
    <property type="entry name" value="GST_NTER"/>
    <property type="match status" value="1"/>
</dbReference>
<evidence type="ECO:0000259" key="3">
    <source>
        <dbReference type="PROSITE" id="PS50405"/>
    </source>
</evidence>